<sequence length="174" mass="20335">MFFINRQSQKKYTVQTKTVVSERKDDIRRFVVQKEDQEIELVRSDTSWVISGHDSLSVKLSSLESFFDDILQLSKESDPISKNPDNWSKYSVSDSTGTHLFLYNSNDKELGHYIFGRTKTNFGKNTIRMEDDPNVYLTDKNILFRLQTRPTYWGEKPKPPDENEPEESIPAFPE</sequence>
<proteinExistence type="predicted"/>
<organism evidence="3">
    <name type="scientific">marine metagenome</name>
    <dbReference type="NCBI Taxonomy" id="408172"/>
    <lineage>
        <taxon>unclassified sequences</taxon>
        <taxon>metagenomes</taxon>
        <taxon>ecological metagenomes</taxon>
    </lineage>
</organism>
<gene>
    <name evidence="3" type="ORF">METZ01_LOCUS74893</name>
</gene>
<protein>
    <recommendedName>
        <fullName evidence="2">DUF4340 domain-containing protein</fullName>
    </recommendedName>
</protein>
<accession>A0A381U1Q2</accession>
<dbReference type="Pfam" id="PF14238">
    <property type="entry name" value="DUF4340"/>
    <property type="match status" value="1"/>
</dbReference>
<evidence type="ECO:0000313" key="3">
    <source>
        <dbReference type="EMBL" id="SVA22039.1"/>
    </source>
</evidence>
<dbReference type="AlphaFoldDB" id="A0A381U1Q2"/>
<dbReference type="EMBL" id="UINC01005551">
    <property type="protein sequence ID" value="SVA22039.1"/>
    <property type="molecule type" value="Genomic_DNA"/>
</dbReference>
<evidence type="ECO:0000259" key="2">
    <source>
        <dbReference type="Pfam" id="PF14238"/>
    </source>
</evidence>
<evidence type="ECO:0000256" key="1">
    <source>
        <dbReference type="SAM" id="MobiDB-lite"/>
    </source>
</evidence>
<name>A0A381U1Q2_9ZZZZ</name>
<dbReference type="InterPro" id="IPR025641">
    <property type="entry name" value="DUF4340"/>
</dbReference>
<reference evidence="3" key="1">
    <citation type="submission" date="2018-05" db="EMBL/GenBank/DDBJ databases">
        <authorList>
            <person name="Lanie J.A."/>
            <person name="Ng W.-L."/>
            <person name="Kazmierczak K.M."/>
            <person name="Andrzejewski T.M."/>
            <person name="Davidsen T.M."/>
            <person name="Wayne K.J."/>
            <person name="Tettelin H."/>
            <person name="Glass J.I."/>
            <person name="Rusch D."/>
            <person name="Podicherti R."/>
            <person name="Tsui H.-C.T."/>
            <person name="Winkler M.E."/>
        </authorList>
    </citation>
    <scope>NUCLEOTIDE SEQUENCE</scope>
</reference>
<feature type="region of interest" description="Disordered" evidence="1">
    <location>
        <begin position="151"/>
        <end position="174"/>
    </location>
</feature>
<feature type="domain" description="DUF4340" evidence="2">
    <location>
        <begin position="48"/>
        <end position="156"/>
    </location>
</feature>